<name>A0ABQ5CCS5_9ASTR</name>
<sequence>MKEREVKTIKEIGKWLNESKMQTQKSLVIEAVTLEASLATEGVALEANLVTEGITLDYSLIAKESTYDFVPSLKELDESSSSGNDADAEKKLIDMVAFDIEYADIGPSYDSDIVSEVHHDTFKNMFTNEIQSHEQPDSISDTYVVNENNSDIISDILNMDPDRGKEEHDYVDYEQQRAFFASLINNLNCDVEKCTKVNREA</sequence>
<evidence type="ECO:0000313" key="1">
    <source>
        <dbReference type="EMBL" id="GJT24409.1"/>
    </source>
</evidence>
<evidence type="ECO:0008006" key="3">
    <source>
        <dbReference type="Google" id="ProtNLM"/>
    </source>
</evidence>
<keyword evidence="2" id="KW-1185">Reference proteome</keyword>
<proteinExistence type="predicted"/>
<comment type="caution">
    <text evidence="1">The sequence shown here is derived from an EMBL/GenBank/DDBJ whole genome shotgun (WGS) entry which is preliminary data.</text>
</comment>
<gene>
    <name evidence="1" type="ORF">Tco_0894346</name>
</gene>
<dbReference type="EMBL" id="BQNB010014133">
    <property type="protein sequence ID" value="GJT24409.1"/>
    <property type="molecule type" value="Genomic_DNA"/>
</dbReference>
<reference evidence="1" key="2">
    <citation type="submission" date="2022-01" db="EMBL/GenBank/DDBJ databases">
        <authorList>
            <person name="Yamashiro T."/>
            <person name="Shiraishi A."/>
            <person name="Satake H."/>
            <person name="Nakayama K."/>
        </authorList>
    </citation>
    <scope>NUCLEOTIDE SEQUENCE</scope>
</reference>
<accession>A0ABQ5CCS5</accession>
<organism evidence="1 2">
    <name type="scientific">Tanacetum coccineum</name>
    <dbReference type="NCBI Taxonomy" id="301880"/>
    <lineage>
        <taxon>Eukaryota</taxon>
        <taxon>Viridiplantae</taxon>
        <taxon>Streptophyta</taxon>
        <taxon>Embryophyta</taxon>
        <taxon>Tracheophyta</taxon>
        <taxon>Spermatophyta</taxon>
        <taxon>Magnoliopsida</taxon>
        <taxon>eudicotyledons</taxon>
        <taxon>Gunneridae</taxon>
        <taxon>Pentapetalae</taxon>
        <taxon>asterids</taxon>
        <taxon>campanulids</taxon>
        <taxon>Asterales</taxon>
        <taxon>Asteraceae</taxon>
        <taxon>Asteroideae</taxon>
        <taxon>Anthemideae</taxon>
        <taxon>Anthemidinae</taxon>
        <taxon>Tanacetum</taxon>
    </lineage>
</organism>
<dbReference type="Proteomes" id="UP001151760">
    <property type="component" value="Unassembled WGS sequence"/>
</dbReference>
<evidence type="ECO:0000313" key="2">
    <source>
        <dbReference type="Proteomes" id="UP001151760"/>
    </source>
</evidence>
<reference evidence="1" key="1">
    <citation type="journal article" date="2022" name="Int. J. Mol. Sci.">
        <title>Draft Genome of Tanacetum Coccineum: Genomic Comparison of Closely Related Tanacetum-Family Plants.</title>
        <authorList>
            <person name="Yamashiro T."/>
            <person name="Shiraishi A."/>
            <person name="Nakayama K."/>
            <person name="Satake H."/>
        </authorList>
    </citation>
    <scope>NUCLEOTIDE SEQUENCE</scope>
</reference>
<protein>
    <recommendedName>
        <fullName evidence="3">Polyprotein</fullName>
    </recommendedName>
</protein>